<accession>A0A7R9BRG9</accession>
<reference evidence="8" key="1">
    <citation type="submission" date="2020-11" db="EMBL/GenBank/DDBJ databases">
        <authorList>
            <person name="Tran Van P."/>
        </authorList>
    </citation>
    <scope>NUCLEOTIDE SEQUENCE</scope>
</reference>
<dbReference type="PROSITE" id="PS50940">
    <property type="entry name" value="CHIT_BIND_II"/>
    <property type="match status" value="2"/>
</dbReference>
<dbReference type="InterPro" id="IPR051940">
    <property type="entry name" value="Chitin_bind-dev_reg"/>
</dbReference>
<dbReference type="EMBL" id="OA883855">
    <property type="protein sequence ID" value="CAD7279848.1"/>
    <property type="molecule type" value="Genomic_DNA"/>
</dbReference>
<name>A0A7R9BRG9_9CRUS</name>
<evidence type="ECO:0000259" key="7">
    <source>
        <dbReference type="PROSITE" id="PS50940"/>
    </source>
</evidence>
<keyword evidence="4" id="KW-1015">Disulfide bond</keyword>
<dbReference type="Gene3D" id="2.170.140.10">
    <property type="entry name" value="Chitin binding domain"/>
    <property type="match status" value="2"/>
</dbReference>
<protein>
    <recommendedName>
        <fullName evidence="7">Chitin-binding type-2 domain-containing protein</fullName>
    </recommendedName>
</protein>
<dbReference type="PANTHER" id="PTHR23301:SF107">
    <property type="entry name" value="LD20793P"/>
    <property type="match status" value="1"/>
</dbReference>
<evidence type="ECO:0000256" key="1">
    <source>
        <dbReference type="ARBA" id="ARBA00022669"/>
    </source>
</evidence>
<feature type="domain" description="Chitin-binding type-2" evidence="7">
    <location>
        <begin position="71"/>
        <end position="129"/>
    </location>
</feature>
<dbReference type="AlphaFoldDB" id="A0A7R9BRG9"/>
<dbReference type="Proteomes" id="UP000678499">
    <property type="component" value="Unassembled WGS sequence"/>
</dbReference>
<dbReference type="Pfam" id="PF01607">
    <property type="entry name" value="CBM_14"/>
    <property type="match status" value="2"/>
</dbReference>
<dbReference type="GO" id="GO:0005576">
    <property type="term" value="C:extracellular region"/>
    <property type="evidence" value="ECO:0007669"/>
    <property type="project" value="InterPro"/>
</dbReference>
<proteinExistence type="predicted"/>
<evidence type="ECO:0000256" key="2">
    <source>
        <dbReference type="ARBA" id="ARBA00022729"/>
    </source>
</evidence>
<dbReference type="OrthoDB" id="6358068at2759"/>
<evidence type="ECO:0000256" key="3">
    <source>
        <dbReference type="ARBA" id="ARBA00022737"/>
    </source>
</evidence>
<keyword evidence="3" id="KW-0677">Repeat</keyword>
<dbReference type="PANTHER" id="PTHR23301">
    <property type="entry name" value="CHITIN BINDING PERITROPHIN-A"/>
    <property type="match status" value="1"/>
</dbReference>
<evidence type="ECO:0000313" key="9">
    <source>
        <dbReference type="Proteomes" id="UP000678499"/>
    </source>
</evidence>
<feature type="region of interest" description="Disordered" evidence="6">
    <location>
        <begin position="217"/>
        <end position="241"/>
    </location>
</feature>
<keyword evidence="2" id="KW-0732">Signal</keyword>
<dbReference type="EMBL" id="CAJPEX010001818">
    <property type="protein sequence ID" value="CAG0920000.1"/>
    <property type="molecule type" value="Genomic_DNA"/>
</dbReference>
<dbReference type="SUPFAM" id="SSF57625">
    <property type="entry name" value="Invertebrate chitin-binding proteins"/>
    <property type="match status" value="2"/>
</dbReference>
<evidence type="ECO:0000313" key="8">
    <source>
        <dbReference type="EMBL" id="CAD7279848.1"/>
    </source>
</evidence>
<keyword evidence="1" id="KW-0147">Chitin-binding</keyword>
<dbReference type="InterPro" id="IPR036508">
    <property type="entry name" value="Chitin-bd_dom_sf"/>
</dbReference>
<keyword evidence="9" id="KW-1185">Reference proteome</keyword>
<keyword evidence="5" id="KW-0325">Glycoprotein</keyword>
<evidence type="ECO:0000256" key="6">
    <source>
        <dbReference type="SAM" id="MobiDB-lite"/>
    </source>
</evidence>
<organism evidence="8">
    <name type="scientific">Notodromas monacha</name>
    <dbReference type="NCBI Taxonomy" id="399045"/>
    <lineage>
        <taxon>Eukaryota</taxon>
        <taxon>Metazoa</taxon>
        <taxon>Ecdysozoa</taxon>
        <taxon>Arthropoda</taxon>
        <taxon>Crustacea</taxon>
        <taxon>Oligostraca</taxon>
        <taxon>Ostracoda</taxon>
        <taxon>Podocopa</taxon>
        <taxon>Podocopida</taxon>
        <taxon>Cypridocopina</taxon>
        <taxon>Cypridoidea</taxon>
        <taxon>Cyprididae</taxon>
        <taxon>Notodromas</taxon>
    </lineage>
</organism>
<feature type="domain" description="Chitin-binding type-2" evidence="7">
    <location>
        <begin position="134"/>
        <end position="201"/>
    </location>
</feature>
<dbReference type="GO" id="GO:0008061">
    <property type="term" value="F:chitin binding"/>
    <property type="evidence" value="ECO:0007669"/>
    <property type="project" value="UniProtKB-KW"/>
</dbReference>
<gene>
    <name evidence="8" type="ORF">NMOB1V02_LOCUS7512</name>
</gene>
<evidence type="ECO:0000256" key="5">
    <source>
        <dbReference type="ARBA" id="ARBA00023180"/>
    </source>
</evidence>
<dbReference type="InterPro" id="IPR002557">
    <property type="entry name" value="Chitin-bd_dom"/>
</dbReference>
<evidence type="ECO:0000256" key="4">
    <source>
        <dbReference type="ARBA" id="ARBA00023157"/>
    </source>
</evidence>
<dbReference type="SMART" id="SM00494">
    <property type="entry name" value="ChtBD2"/>
    <property type="match status" value="2"/>
</dbReference>
<sequence length="241" mass="26937">MHSSQSLWDFGVGFCCQRLVSLATDPVYRNAANRVPICFRVSVLPLLRGVPEQGCYAWAMPRGRDPTPLKSPGCPYRFGIFPIDSKNCTTTYYKCAFGIPEEQKCQIGLAYDNRIHQCNWPDLTPHCDPETIVGFSCPEKLPPGSLAVKFMPFPRFDAGRCDSLIVCVNGYPRLIRCTEEKVFNKLTLSCDYAENVPECGRKETKGKGGEEWNQLKWKVMGGGGGQDLTGLEQRSDPYSAF</sequence>